<dbReference type="InterPro" id="IPR050983">
    <property type="entry name" value="GST_Omega/HSP26"/>
</dbReference>
<dbReference type="Gene3D" id="3.40.30.10">
    <property type="entry name" value="Glutaredoxin"/>
    <property type="match status" value="1"/>
</dbReference>
<dbReference type="InterPro" id="IPR004045">
    <property type="entry name" value="Glutathione_S-Trfase_N"/>
</dbReference>
<protein>
    <recommendedName>
        <fullName evidence="4">GST N-terminal domain-containing protein</fullName>
    </recommendedName>
</protein>
<dbReference type="InterPro" id="IPR036249">
    <property type="entry name" value="Thioredoxin-like_sf"/>
</dbReference>
<dbReference type="SFLD" id="SFLDG00358">
    <property type="entry name" value="Main_(cytGST)"/>
    <property type="match status" value="1"/>
</dbReference>
<dbReference type="InterPro" id="IPR036282">
    <property type="entry name" value="Glutathione-S-Trfase_C_sf"/>
</dbReference>
<feature type="domain" description="GST N-terminal" evidence="1">
    <location>
        <begin position="23"/>
        <end position="103"/>
    </location>
</feature>
<dbReference type="PANTHER" id="PTHR43968:SF6">
    <property type="entry name" value="GLUTATHIONE S-TRANSFERASE OMEGA"/>
    <property type="match status" value="1"/>
</dbReference>
<dbReference type="CDD" id="cd00299">
    <property type="entry name" value="GST_C_family"/>
    <property type="match status" value="1"/>
</dbReference>
<dbReference type="SFLD" id="SFLDS00019">
    <property type="entry name" value="Glutathione_Transferase_(cytos"/>
    <property type="match status" value="1"/>
</dbReference>
<evidence type="ECO:0000259" key="1">
    <source>
        <dbReference type="PROSITE" id="PS50404"/>
    </source>
</evidence>
<reference evidence="3" key="1">
    <citation type="submission" date="2021-01" db="EMBL/GenBank/DDBJ databases">
        <authorList>
            <person name="Corre E."/>
            <person name="Pelletier E."/>
            <person name="Niang G."/>
            <person name="Scheremetjew M."/>
            <person name="Finn R."/>
            <person name="Kale V."/>
            <person name="Holt S."/>
            <person name="Cochrane G."/>
            <person name="Meng A."/>
            <person name="Brown T."/>
            <person name="Cohen L."/>
        </authorList>
    </citation>
    <scope>NUCLEOTIDE SEQUENCE</scope>
    <source>
        <strain evidence="3">ECT3854</strain>
    </source>
</reference>
<gene>
    <name evidence="3" type="ORF">CTEN0397_LOCUS3238</name>
</gene>
<dbReference type="SUPFAM" id="SSF47616">
    <property type="entry name" value="GST C-terminal domain-like"/>
    <property type="match status" value="1"/>
</dbReference>
<dbReference type="Pfam" id="PF00043">
    <property type="entry name" value="GST_C"/>
    <property type="match status" value="1"/>
</dbReference>
<dbReference type="GO" id="GO:0005737">
    <property type="term" value="C:cytoplasm"/>
    <property type="evidence" value="ECO:0007669"/>
    <property type="project" value="TreeGrafter"/>
</dbReference>
<accession>A0A7S1CY63</accession>
<dbReference type="InterPro" id="IPR004046">
    <property type="entry name" value="GST_C"/>
</dbReference>
<proteinExistence type="predicted"/>
<dbReference type="PROSITE" id="PS50404">
    <property type="entry name" value="GST_NTER"/>
    <property type="match status" value="1"/>
</dbReference>
<sequence>MGNDNSTANGVNEPAESKGPAVFKLFTLPGNRCPYSMRTHIVLLELNVPFTTVEIRRNSKPTWFLKINPYGTVPTLQHPLDGTVVTESMICNEYLCDLAREFEPDAKEVDGVLMMMPIKAKGRAQIRLLCHHVDTLVLPKLNSIITTSNEAETNQLLTQLENALVFLETNLQTKGEGEEGEDKDFFMGKAFSLADAHFLPFFHRIMVILPKFKSYTVPDDKFPLLLAWYARCKQRLSFKTSAQKEEIMIALHTRFVERGYKW</sequence>
<dbReference type="CDD" id="cd00570">
    <property type="entry name" value="GST_N_family"/>
    <property type="match status" value="1"/>
</dbReference>
<dbReference type="InterPro" id="IPR010987">
    <property type="entry name" value="Glutathione-S-Trfase_C-like"/>
</dbReference>
<evidence type="ECO:0008006" key="4">
    <source>
        <dbReference type="Google" id="ProtNLM"/>
    </source>
</evidence>
<dbReference type="EMBL" id="HBFW01005030">
    <property type="protein sequence ID" value="CAD8932214.1"/>
    <property type="molecule type" value="Transcribed_RNA"/>
</dbReference>
<dbReference type="PROSITE" id="PS50405">
    <property type="entry name" value="GST_CTER"/>
    <property type="match status" value="1"/>
</dbReference>
<organism evidence="3">
    <name type="scientific">Cyclophora tenuis</name>
    <name type="common">Marine diatom</name>
    <dbReference type="NCBI Taxonomy" id="216820"/>
    <lineage>
        <taxon>Eukaryota</taxon>
        <taxon>Sar</taxon>
        <taxon>Stramenopiles</taxon>
        <taxon>Ochrophyta</taxon>
        <taxon>Bacillariophyta</taxon>
        <taxon>Fragilariophyceae</taxon>
        <taxon>Fragilariophycidae</taxon>
        <taxon>Cyclophorales</taxon>
        <taxon>Cyclophoraceae</taxon>
        <taxon>Cyclophora</taxon>
    </lineage>
</organism>
<dbReference type="AlphaFoldDB" id="A0A7S1CY63"/>
<dbReference type="InterPro" id="IPR040079">
    <property type="entry name" value="Glutathione_S-Trfase"/>
</dbReference>
<dbReference type="Pfam" id="PF13409">
    <property type="entry name" value="GST_N_2"/>
    <property type="match status" value="1"/>
</dbReference>
<dbReference type="PANTHER" id="PTHR43968">
    <property type="match status" value="1"/>
</dbReference>
<evidence type="ECO:0000259" key="2">
    <source>
        <dbReference type="PROSITE" id="PS50405"/>
    </source>
</evidence>
<dbReference type="Gene3D" id="1.20.1050.10">
    <property type="match status" value="1"/>
</dbReference>
<feature type="domain" description="GST C-terminal" evidence="2">
    <location>
        <begin position="119"/>
        <end position="251"/>
    </location>
</feature>
<dbReference type="SUPFAM" id="SSF52833">
    <property type="entry name" value="Thioredoxin-like"/>
    <property type="match status" value="1"/>
</dbReference>
<name>A0A7S1CY63_CYCTE</name>
<evidence type="ECO:0000313" key="3">
    <source>
        <dbReference type="EMBL" id="CAD8932214.1"/>
    </source>
</evidence>